<dbReference type="AlphaFoldDB" id="A0A6J1X0G2"/>
<dbReference type="Pfam" id="PF10180">
    <property type="entry name" value="WKF"/>
    <property type="match status" value="1"/>
</dbReference>
<feature type="region of interest" description="Disordered" evidence="1">
    <location>
        <begin position="1"/>
        <end position="94"/>
    </location>
</feature>
<evidence type="ECO:0000313" key="3">
    <source>
        <dbReference type="Proteomes" id="UP001652740"/>
    </source>
</evidence>
<evidence type="ECO:0000259" key="2">
    <source>
        <dbReference type="Pfam" id="PF10180"/>
    </source>
</evidence>
<accession>A0A6J1X0G2</accession>
<dbReference type="Proteomes" id="UP001652740">
    <property type="component" value="Unplaced"/>
</dbReference>
<dbReference type="GeneID" id="113521194"/>
<proteinExistence type="predicted"/>
<keyword evidence="3" id="KW-1185">Reference proteome</keyword>
<dbReference type="PANTHER" id="PTHR22306">
    <property type="entry name" value="CHROMOSOME 7 OPEN READING FRAME 50"/>
    <property type="match status" value="1"/>
</dbReference>
<dbReference type="KEGG" id="gmw:113521194"/>
<sequence length="229" mass="27033">MGAANKKRRNNRNNKKNKIKKANKLQTTNVSSEELDKQESDMISQEVLATPQKRFYDNDSDDEQQPKKKKKKQHMITESTDANKGQKKKSIRQMKREKYLERIAAAEAANKEQLKEQCLNYLSQWKHDQSNWKFMKAKQIWLNKNKFSRTLVPDESWPLLLEYLQSSKGNIRNVLLDDANKVIKQMEEWTESQEKNDDNIANTDEVTEVNKPDDVIYKRARDLIQCLQE</sequence>
<dbReference type="RefSeq" id="XP_026762456.2">
    <property type="nucleotide sequence ID" value="XM_026906655.3"/>
</dbReference>
<organism evidence="3 4">
    <name type="scientific">Galleria mellonella</name>
    <name type="common">Greater wax moth</name>
    <dbReference type="NCBI Taxonomy" id="7137"/>
    <lineage>
        <taxon>Eukaryota</taxon>
        <taxon>Metazoa</taxon>
        <taxon>Ecdysozoa</taxon>
        <taxon>Arthropoda</taxon>
        <taxon>Hexapoda</taxon>
        <taxon>Insecta</taxon>
        <taxon>Pterygota</taxon>
        <taxon>Neoptera</taxon>
        <taxon>Endopterygota</taxon>
        <taxon>Lepidoptera</taxon>
        <taxon>Glossata</taxon>
        <taxon>Ditrysia</taxon>
        <taxon>Pyraloidea</taxon>
        <taxon>Pyralidae</taxon>
        <taxon>Galleriinae</taxon>
        <taxon>Galleria</taxon>
    </lineage>
</organism>
<protein>
    <submittedName>
        <fullName evidence="4">Uncharacterized protein C7orf50 homolog</fullName>
    </submittedName>
</protein>
<evidence type="ECO:0000256" key="1">
    <source>
        <dbReference type="SAM" id="MobiDB-lite"/>
    </source>
</evidence>
<gene>
    <name evidence="4" type="primary">LOC113521194</name>
</gene>
<feature type="domain" description="WKF" evidence="2">
    <location>
        <begin position="120"/>
        <end position="182"/>
    </location>
</feature>
<dbReference type="InParanoid" id="A0A6J1X0G2"/>
<dbReference type="PANTHER" id="PTHR22306:SF2">
    <property type="entry name" value="CHROMOSOME 7 OPEN READING FRAME 50"/>
    <property type="match status" value="1"/>
</dbReference>
<name>A0A6J1X0G2_GALME</name>
<feature type="compositionally biased region" description="Basic residues" evidence="1">
    <location>
        <begin position="1"/>
        <end position="23"/>
    </location>
</feature>
<dbReference type="InterPro" id="IPR019327">
    <property type="entry name" value="WKF"/>
</dbReference>
<evidence type="ECO:0000313" key="4">
    <source>
        <dbReference type="RefSeq" id="XP_026762456.2"/>
    </source>
</evidence>
<reference evidence="4" key="1">
    <citation type="submission" date="2025-08" db="UniProtKB">
        <authorList>
            <consortium name="RefSeq"/>
        </authorList>
    </citation>
    <scope>IDENTIFICATION</scope>
    <source>
        <tissue evidence="4">Whole larvae</tissue>
    </source>
</reference>